<dbReference type="Proteomes" id="UP001501598">
    <property type="component" value="Unassembled WGS sequence"/>
</dbReference>
<keyword evidence="2" id="KW-1185">Reference proteome</keyword>
<proteinExistence type="predicted"/>
<accession>A0ABP8S1A2</accession>
<evidence type="ECO:0000313" key="2">
    <source>
        <dbReference type="Proteomes" id="UP001501598"/>
    </source>
</evidence>
<dbReference type="EMBL" id="BAABGT010000104">
    <property type="protein sequence ID" value="GAA4557780.1"/>
    <property type="molecule type" value="Genomic_DNA"/>
</dbReference>
<reference evidence="2" key="1">
    <citation type="journal article" date="2019" name="Int. J. Syst. Evol. Microbiol.">
        <title>The Global Catalogue of Microorganisms (GCM) 10K type strain sequencing project: providing services to taxonomists for standard genome sequencing and annotation.</title>
        <authorList>
            <consortium name="The Broad Institute Genomics Platform"/>
            <consortium name="The Broad Institute Genome Sequencing Center for Infectious Disease"/>
            <person name="Wu L."/>
            <person name="Ma J."/>
        </authorList>
    </citation>
    <scope>NUCLEOTIDE SEQUENCE [LARGE SCALE GENOMIC DNA]</scope>
    <source>
        <strain evidence="2">JCM 17906</strain>
    </source>
</reference>
<sequence>MPVLDVPTAESPGTVAGRSGARVRRSLLAVLVLRRDGTEIDVGGPASSVCTLGRILVGAGVVRGMERDINPNRISGAYFHARPKTRCLRPFPAEQVSPQHHFSPSSRDSFAWFLR</sequence>
<comment type="caution">
    <text evidence="1">The sequence shown here is derived from an EMBL/GenBank/DDBJ whole genome shotgun (WGS) entry which is preliminary data.</text>
</comment>
<protein>
    <submittedName>
        <fullName evidence="1">Uncharacterized protein</fullName>
    </submittedName>
</protein>
<organism evidence="1 2">
    <name type="scientific">Pseudonocardia xishanensis</name>
    <dbReference type="NCBI Taxonomy" id="630995"/>
    <lineage>
        <taxon>Bacteria</taxon>
        <taxon>Bacillati</taxon>
        <taxon>Actinomycetota</taxon>
        <taxon>Actinomycetes</taxon>
        <taxon>Pseudonocardiales</taxon>
        <taxon>Pseudonocardiaceae</taxon>
        <taxon>Pseudonocardia</taxon>
    </lineage>
</organism>
<evidence type="ECO:0000313" key="1">
    <source>
        <dbReference type="EMBL" id="GAA4557780.1"/>
    </source>
</evidence>
<dbReference type="RefSeq" id="WP_345426501.1">
    <property type="nucleotide sequence ID" value="NZ_BAABGT010000104.1"/>
</dbReference>
<name>A0ABP8S1A2_9PSEU</name>
<gene>
    <name evidence="1" type="ORF">GCM10023175_62830</name>
</gene>